<dbReference type="Proteomes" id="UP000199515">
    <property type="component" value="Unassembled WGS sequence"/>
</dbReference>
<dbReference type="AlphaFoldDB" id="A0A1H3QXJ5"/>
<dbReference type="Gene3D" id="1.10.10.10">
    <property type="entry name" value="Winged helix-like DNA-binding domain superfamily/Winged helix DNA-binding domain"/>
    <property type="match status" value="1"/>
</dbReference>
<dbReference type="InterPro" id="IPR005561">
    <property type="entry name" value="ANTAR"/>
</dbReference>
<dbReference type="OrthoDB" id="4946329at2"/>
<proteinExistence type="predicted"/>
<dbReference type="EMBL" id="FNON01000010">
    <property type="protein sequence ID" value="SDZ17973.1"/>
    <property type="molecule type" value="Genomic_DNA"/>
</dbReference>
<dbReference type="SMART" id="SM01012">
    <property type="entry name" value="ANTAR"/>
    <property type="match status" value="1"/>
</dbReference>
<dbReference type="PROSITE" id="PS50921">
    <property type="entry name" value="ANTAR"/>
    <property type="match status" value="1"/>
</dbReference>
<feature type="domain" description="ANTAR" evidence="1">
    <location>
        <begin position="152"/>
        <end position="213"/>
    </location>
</feature>
<dbReference type="GO" id="GO:0003723">
    <property type="term" value="F:RNA binding"/>
    <property type="evidence" value="ECO:0007669"/>
    <property type="project" value="InterPro"/>
</dbReference>
<dbReference type="InterPro" id="IPR036388">
    <property type="entry name" value="WH-like_DNA-bd_sf"/>
</dbReference>
<dbReference type="Pfam" id="PF03861">
    <property type="entry name" value="ANTAR"/>
    <property type="match status" value="1"/>
</dbReference>
<dbReference type="STRING" id="589385.SAMN05421504_110139"/>
<accession>A0A1H3QXJ5</accession>
<keyword evidence="3" id="KW-1185">Reference proteome</keyword>
<gene>
    <name evidence="2" type="ORF">SAMN05421504_110139</name>
</gene>
<name>A0A1H3QXJ5_9PSEU</name>
<evidence type="ECO:0000313" key="3">
    <source>
        <dbReference type="Proteomes" id="UP000199515"/>
    </source>
</evidence>
<evidence type="ECO:0000313" key="2">
    <source>
        <dbReference type="EMBL" id="SDZ17973.1"/>
    </source>
</evidence>
<organism evidence="2 3">
    <name type="scientific">Amycolatopsis xylanica</name>
    <dbReference type="NCBI Taxonomy" id="589385"/>
    <lineage>
        <taxon>Bacteria</taxon>
        <taxon>Bacillati</taxon>
        <taxon>Actinomycetota</taxon>
        <taxon>Actinomycetes</taxon>
        <taxon>Pseudonocardiales</taxon>
        <taxon>Pseudonocardiaceae</taxon>
        <taxon>Amycolatopsis</taxon>
    </lineage>
</organism>
<sequence>MLGVMPDDSARFTLGPELLDTLLEHLASRVRGLGTALSTAETPPRVVRAIGDASDFEALQAKLGEGPTRQAAESHEAVHSADLRHDERWPKLAEALAPRDKVVALAVAGGWDDDGPIVLTVYLDRDPTPDDIRAIEETEPVLAVSAALVDFCAGEIIKADQLVDMIEYRRVIEQAKGMIMAARRCDAAGAFRTLVATSQHYNVKLRELAVATVELVGHAPAESGTDEQLAPPADAARRAASHLWQSLRSA</sequence>
<reference evidence="2 3" key="1">
    <citation type="submission" date="2016-10" db="EMBL/GenBank/DDBJ databases">
        <authorList>
            <person name="de Groot N.N."/>
        </authorList>
    </citation>
    <scope>NUCLEOTIDE SEQUENCE [LARGE SCALE GENOMIC DNA]</scope>
    <source>
        <strain evidence="2 3">CPCC 202699</strain>
    </source>
</reference>
<evidence type="ECO:0000259" key="1">
    <source>
        <dbReference type="PROSITE" id="PS50921"/>
    </source>
</evidence>
<protein>
    <submittedName>
        <fullName evidence="2">ANTAR domain-containing protein</fullName>
    </submittedName>
</protein>